<accession>A0ABQ2ZGZ4</accession>
<organism evidence="2 3">
    <name type="scientific">Streptomyces djakartensis</name>
    <dbReference type="NCBI Taxonomy" id="68193"/>
    <lineage>
        <taxon>Bacteria</taxon>
        <taxon>Bacillati</taxon>
        <taxon>Actinomycetota</taxon>
        <taxon>Actinomycetes</taxon>
        <taxon>Kitasatosporales</taxon>
        <taxon>Streptomycetaceae</taxon>
        <taxon>Streptomyces</taxon>
    </lineage>
</organism>
<protein>
    <recommendedName>
        <fullName evidence="4">DUF3592 domain-containing protein</fullName>
    </recommendedName>
</protein>
<evidence type="ECO:0000313" key="3">
    <source>
        <dbReference type="Proteomes" id="UP000653308"/>
    </source>
</evidence>
<sequence length="152" mass="16652">MSDGCYLADVATSTAVLLASGFGLVFLATISLITQLESYLTHRLLSALERHGVEGEAIAVRQDVMAGQARVHFEVRLPEGEPRSEFYELFLTSPGPVGTVMPVVYDSRKPRRAKIGTRQEIDFRAERRLVQVMGGGGLVMFVVGVVLLFLAR</sequence>
<dbReference type="Proteomes" id="UP000653308">
    <property type="component" value="Unassembled WGS sequence"/>
</dbReference>
<keyword evidence="1" id="KW-1133">Transmembrane helix</keyword>
<keyword evidence="1" id="KW-0472">Membrane</keyword>
<gene>
    <name evidence="2" type="ORF">GCM10010384_19040</name>
</gene>
<proteinExistence type="predicted"/>
<feature type="transmembrane region" description="Helical" evidence="1">
    <location>
        <begin position="12"/>
        <end position="33"/>
    </location>
</feature>
<comment type="caution">
    <text evidence="2">The sequence shown here is derived from an EMBL/GenBank/DDBJ whole genome shotgun (WGS) entry which is preliminary data.</text>
</comment>
<dbReference type="EMBL" id="BMWE01000004">
    <property type="protein sequence ID" value="GGY13472.1"/>
    <property type="molecule type" value="Genomic_DNA"/>
</dbReference>
<evidence type="ECO:0000313" key="2">
    <source>
        <dbReference type="EMBL" id="GGY13472.1"/>
    </source>
</evidence>
<keyword evidence="3" id="KW-1185">Reference proteome</keyword>
<keyword evidence="1" id="KW-0812">Transmembrane</keyword>
<name>A0ABQ2ZGZ4_9ACTN</name>
<evidence type="ECO:0008006" key="4">
    <source>
        <dbReference type="Google" id="ProtNLM"/>
    </source>
</evidence>
<feature type="transmembrane region" description="Helical" evidence="1">
    <location>
        <begin position="129"/>
        <end position="151"/>
    </location>
</feature>
<reference evidence="3" key="1">
    <citation type="journal article" date="2019" name="Int. J. Syst. Evol. Microbiol.">
        <title>The Global Catalogue of Microorganisms (GCM) 10K type strain sequencing project: providing services to taxonomists for standard genome sequencing and annotation.</title>
        <authorList>
            <consortium name="The Broad Institute Genomics Platform"/>
            <consortium name="The Broad Institute Genome Sequencing Center for Infectious Disease"/>
            <person name="Wu L."/>
            <person name="Ma J."/>
        </authorList>
    </citation>
    <scope>NUCLEOTIDE SEQUENCE [LARGE SCALE GENOMIC DNA]</scope>
    <source>
        <strain evidence="3">JCM 4957</strain>
    </source>
</reference>
<evidence type="ECO:0000256" key="1">
    <source>
        <dbReference type="SAM" id="Phobius"/>
    </source>
</evidence>